<protein>
    <recommendedName>
        <fullName evidence="2">Antitoxin</fullName>
    </recommendedName>
</protein>
<dbReference type="InterPro" id="IPR006442">
    <property type="entry name" value="Antitoxin_Phd/YefM"/>
</dbReference>
<reference evidence="4" key="1">
    <citation type="submission" date="2018-05" db="EMBL/GenBank/DDBJ databases">
        <authorList>
            <person name="Cea G.-C."/>
            <person name="William W."/>
        </authorList>
    </citation>
    <scope>NUCLEOTIDE SEQUENCE [LARGE SCALE GENOMIC DNA]</scope>
    <source>
        <strain evidence="4">DB21MT 5</strain>
    </source>
</reference>
<dbReference type="Pfam" id="PF02604">
    <property type="entry name" value="PhdYeFM_antitox"/>
    <property type="match status" value="1"/>
</dbReference>
<evidence type="ECO:0000256" key="1">
    <source>
        <dbReference type="ARBA" id="ARBA00009981"/>
    </source>
</evidence>
<dbReference type="PANTHER" id="PTHR33713:SF6">
    <property type="entry name" value="ANTITOXIN YEFM"/>
    <property type="match status" value="1"/>
</dbReference>
<keyword evidence="4" id="KW-1185">Reference proteome</keyword>
<dbReference type="EMBL" id="LS483250">
    <property type="protein sequence ID" value="SQD80302.1"/>
    <property type="molecule type" value="Genomic_DNA"/>
</dbReference>
<comment type="function">
    <text evidence="2">Antitoxin component of a type II toxin-antitoxin (TA) system.</text>
</comment>
<evidence type="ECO:0000313" key="3">
    <source>
        <dbReference type="EMBL" id="SQD80302.1"/>
    </source>
</evidence>
<dbReference type="OrthoDB" id="9802003at2"/>
<dbReference type="Gene3D" id="3.40.1620.10">
    <property type="entry name" value="YefM-like domain"/>
    <property type="match status" value="1"/>
</dbReference>
<comment type="similarity">
    <text evidence="1 2">Belongs to the phD/YefM antitoxin family.</text>
</comment>
<dbReference type="SUPFAM" id="SSF143120">
    <property type="entry name" value="YefM-like"/>
    <property type="match status" value="1"/>
</dbReference>
<evidence type="ECO:0000313" key="4">
    <source>
        <dbReference type="Proteomes" id="UP000250163"/>
    </source>
</evidence>
<dbReference type="AlphaFoldDB" id="A0A330LVQ2"/>
<dbReference type="NCBIfam" id="TIGR01552">
    <property type="entry name" value="phd_fam"/>
    <property type="match status" value="1"/>
</dbReference>
<dbReference type="InterPro" id="IPR036165">
    <property type="entry name" value="YefM-like_sf"/>
</dbReference>
<evidence type="ECO:0000256" key="2">
    <source>
        <dbReference type="RuleBase" id="RU362080"/>
    </source>
</evidence>
<dbReference type="KEGG" id="mya:MORIYA_3850"/>
<dbReference type="RefSeq" id="WP_112717551.1">
    <property type="nucleotide sequence ID" value="NZ_LS483250.1"/>
</dbReference>
<name>A0A330LVQ2_9GAMM</name>
<organism evidence="3 4">
    <name type="scientific">Moritella yayanosii</name>
    <dbReference type="NCBI Taxonomy" id="69539"/>
    <lineage>
        <taxon>Bacteria</taxon>
        <taxon>Pseudomonadati</taxon>
        <taxon>Pseudomonadota</taxon>
        <taxon>Gammaproteobacteria</taxon>
        <taxon>Alteromonadales</taxon>
        <taxon>Moritellaceae</taxon>
        <taxon>Moritella</taxon>
    </lineage>
</organism>
<gene>
    <name evidence="3" type="ORF">MORIYA_3850</name>
</gene>
<dbReference type="Proteomes" id="UP000250163">
    <property type="component" value="Chromosome MORIYA"/>
</dbReference>
<dbReference type="InterPro" id="IPR051405">
    <property type="entry name" value="phD/YefM_antitoxin"/>
</dbReference>
<proteinExistence type="inferred from homology"/>
<dbReference type="Gene3D" id="6.10.250.330">
    <property type="match status" value="1"/>
</dbReference>
<accession>A0A330LVQ2</accession>
<dbReference type="PANTHER" id="PTHR33713">
    <property type="entry name" value="ANTITOXIN YAFN-RELATED"/>
    <property type="match status" value="1"/>
</dbReference>
<sequence>MSVVTFSEARNNFKSICDSAVDDCEPVHIHRRGGEDVVLLSASEFNAWKETMYLMANPNNSKRLLESIAQAEHGEVLNKELLD</sequence>